<comment type="caution">
    <text evidence="2">The sequence shown here is derived from an EMBL/GenBank/DDBJ whole genome shotgun (WGS) entry which is preliminary data.</text>
</comment>
<dbReference type="AlphaFoldDB" id="A0AAN6U963"/>
<dbReference type="EMBL" id="MU853223">
    <property type="protein sequence ID" value="KAK4128444.1"/>
    <property type="molecule type" value="Genomic_DNA"/>
</dbReference>
<gene>
    <name evidence="2" type="ORF">N657DRAFT_629551</name>
</gene>
<proteinExistence type="predicted"/>
<dbReference type="Proteomes" id="UP001302602">
    <property type="component" value="Unassembled WGS sequence"/>
</dbReference>
<evidence type="ECO:0000256" key="1">
    <source>
        <dbReference type="SAM" id="MobiDB-lite"/>
    </source>
</evidence>
<accession>A0AAN6U963</accession>
<sequence length="367" mass="41720">MDSGGNIQAEATDNVRASGRHNDGDPNEKDPVSEWSRRLPERSLGQDERNTKDEYRGLDDLVQNIQGFTTVAGSSRAELLQFIILMARFGDKGPKHPVKLLDFVDDNGHDMYDFPKEMNHKLADVGKRTTARVIRLHCYQQNVADMAEDDWSEDSLEYQHMAYNCEGIDECFMLWHSLAFLGASASSYQELLEKDREGSLDLHQAVYQHYEEHRNEFLDLKMVMDNPDNCVAYHQGERGTKAKIRTEIRRLVFQLYAKFWDEFSGFIVTTTLPGNSPNFARSFNADICIVDNHTTTKDLISIIRHHKPSLLLTIGDPHGIAPHARYILSLRALTPCWSRKRAARAVHLMTNTAGWPPTASSSPSRKA</sequence>
<evidence type="ECO:0000313" key="2">
    <source>
        <dbReference type="EMBL" id="KAK4128444.1"/>
    </source>
</evidence>
<dbReference type="GeneID" id="87827668"/>
<organism evidence="2 3">
    <name type="scientific">Parathielavia appendiculata</name>
    <dbReference type="NCBI Taxonomy" id="2587402"/>
    <lineage>
        <taxon>Eukaryota</taxon>
        <taxon>Fungi</taxon>
        <taxon>Dikarya</taxon>
        <taxon>Ascomycota</taxon>
        <taxon>Pezizomycotina</taxon>
        <taxon>Sordariomycetes</taxon>
        <taxon>Sordariomycetidae</taxon>
        <taxon>Sordariales</taxon>
        <taxon>Chaetomiaceae</taxon>
        <taxon>Parathielavia</taxon>
    </lineage>
</organism>
<feature type="compositionally biased region" description="Basic and acidic residues" evidence="1">
    <location>
        <begin position="20"/>
        <end position="52"/>
    </location>
</feature>
<protein>
    <submittedName>
        <fullName evidence="2">Uncharacterized protein</fullName>
    </submittedName>
</protein>
<feature type="compositionally biased region" description="Polar residues" evidence="1">
    <location>
        <begin position="1"/>
        <end position="11"/>
    </location>
</feature>
<name>A0AAN6U963_9PEZI</name>
<keyword evidence="3" id="KW-1185">Reference proteome</keyword>
<feature type="region of interest" description="Disordered" evidence="1">
    <location>
        <begin position="1"/>
        <end position="52"/>
    </location>
</feature>
<dbReference type="RefSeq" id="XP_062652215.1">
    <property type="nucleotide sequence ID" value="XM_062790899.1"/>
</dbReference>
<evidence type="ECO:0000313" key="3">
    <source>
        <dbReference type="Proteomes" id="UP001302602"/>
    </source>
</evidence>
<reference evidence="2" key="2">
    <citation type="submission" date="2023-05" db="EMBL/GenBank/DDBJ databases">
        <authorList>
            <consortium name="Lawrence Berkeley National Laboratory"/>
            <person name="Steindorff A."/>
            <person name="Hensen N."/>
            <person name="Bonometti L."/>
            <person name="Westerberg I."/>
            <person name="Brannstrom I.O."/>
            <person name="Guillou S."/>
            <person name="Cros-Aarteil S."/>
            <person name="Calhoun S."/>
            <person name="Haridas S."/>
            <person name="Kuo A."/>
            <person name="Mondo S."/>
            <person name="Pangilinan J."/>
            <person name="Riley R."/>
            <person name="Labutti K."/>
            <person name="Andreopoulos B."/>
            <person name="Lipzen A."/>
            <person name="Chen C."/>
            <person name="Yanf M."/>
            <person name="Daum C."/>
            <person name="Ng V."/>
            <person name="Clum A."/>
            <person name="Ohm R."/>
            <person name="Martin F."/>
            <person name="Silar P."/>
            <person name="Natvig D."/>
            <person name="Lalanne C."/>
            <person name="Gautier V."/>
            <person name="Ament-Velasquez S.L."/>
            <person name="Kruys A."/>
            <person name="Hutchinson M.I."/>
            <person name="Powell A.J."/>
            <person name="Barry K."/>
            <person name="Miller A.N."/>
            <person name="Grigoriev I.V."/>
            <person name="Debuchy R."/>
            <person name="Gladieux P."/>
            <person name="Thoren M.H."/>
            <person name="Johannesson H."/>
        </authorList>
    </citation>
    <scope>NUCLEOTIDE SEQUENCE</scope>
    <source>
        <strain evidence="2">CBS 731.68</strain>
    </source>
</reference>
<reference evidence="2" key="1">
    <citation type="journal article" date="2023" name="Mol. Phylogenet. Evol.">
        <title>Genome-scale phylogeny and comparative genomics of the fungal order Sordariales.</title>
        <authorList>
            <person name="Hensen N."/>
            <person name="Bonometti L."/>
            <person name="Westerberg I."/>
            <person name="Brannstrom I.O."/>
            <person name="Guillou S."/>
            <person name="Cros-Aarteil S."/>
            <person name="Calhoun S."/>
            <person name="Haridas S."/>
            <person name="Kuo A."/>
            <person name="Mondo S."/>
            <person name="Pangilinan J."/>
            <person name="Riley R."/>
            <person name="LaButti K."/>
            <person name="Andreopoulos B."/>
            <person name="Lipzen A."/>
            <person name="Chen C."/>
            <person name="Yan M."/>
            <person name="Daum C."/>
            <person name="Ng V."/>
            <person name="Clum A."/>
            <person name="Steindorff A."/>
            <person name="Ohm R.A."/>
            <person name="Martin F."/>
            <person name="Silar P."/>
            <person name="Natvig D.O."/>
            <person name="Lalanne C."/>
            <person name="Gautier V."/>
            <person name="Ament-Velasquez S.L."/>
            <person name="Kruys A."/>
            <person name="Hutchinson M.I."/>
            <person name="Powell A.J."/>
            <person name="Barry K."/>
            <person name="Miller A.N."/>
            <person name="Grigoriev I.V."/>
            <person name="Debuchy R."/>
            <person name="Gladieux P."/>
            <person name="Hiltunen Thoren M."/>
            <person name="Johannesson H."/>
        </authorList>
    </citation>
    <scope>NUCLEOTIDE SEQUENCE</scope>
    <source>
        <strain evidence="2">CBS 731.68</strain>
    </source>
</reference>